<evidence type="ECO:0000313" key="12">
    <source>
        <dbReference type="EMBL" id="SHI55877.1"/>
    </source>
</evidence>
<dbReference type="RefSeq" id="WP_073178383.1">
    <property type="nucleotide sequence ID" value="NZ_FQYI01000002.1"/>
</dbReference>
<feature type="signal peptide" evidence="9">
    <location>
        <begin position="1"/>
        <end position="30"/>
    </location>
</feature>
<dbReference type="OrthoDB" id="8764943at2"/>
<dbReference type="AlphaFoldDB" id="A0A1M6C4C3"/>
<keyword evidence="9" id="KW-0732">Signal</keyword>
<keyword evidence="5 7" id="KW-0472">Membrane</keyword>
<evidence type="ECO:0000259" key="11">
    <source>
        <dbReference type="Pfam" id="PF14905"/>
    </source>
</evidence>
<evidence type="ECO:0000256" key="1">
    <source>
        <dbReference type="ARBA" id="ARBA00004571"/>
    </source>
</evidence>
<dbReference type="InterPro" id="IPR041700">
    <property type="entry name" value="OMP_b-brl_3"/>
</dbReference>
<evidence type="ECO:0000256" key="9">
    <source>
        <dbReference type="SAM" id="SignalP"/>
    </source>
</evidence>
<name>A0A1M6C4C3_9FLAO</name>
<evidence type="ECO:0000256" key="8">
    <source>
        <dbReference type="SAM" id="MobiDB-lite"/>
    </source>
</evidence>
<dbReference type="STRING" id="1118202.SAMN05443429_102222"/>
<dbReference type="Gene3D" id="2.170.130.10">
    <property type="entry name" value="TonB-dependent receptor, plug domain"/>
    <property type="match status" value="1"/>
</dbReference>
<dbReference type="PANTHER" id="PTHR40980:SF4">
    <property type="entry name" value="TONB-DEPENDENT RECEPTOR-LIKE BETA-BARREL DOMAIN-CONTAINING PROTEIN"/>
    <property type="match status" value="1"/>
</dbReference>
<comment type="similarity">
    <text evidence="7">Belongs to the TonB-dependent receptor family.</text>
</comment>
<evidence type="ECO:0000256" key="5">
    <source>
        <dbReference type="ARBA" id="ARBA00023136"/>
    </source>
</evidence>
<dbReference type="PANTHER" id="PTHR40980">
    <property type="entry name" value="PLUG DOMAIN-CONTAINING PROTEIN"/>
    <property type="match status" value="1"/>
</dbReference>
<feature type="region of interest" description="Disordered" evidence="8">
    <location>
        <begin position="819"/>
        <end position="840"/>
    </location>
</feature>
<dbReference type="EMBL" id="FQYI01000002">
    <property type="protein sequence ID" value="SHI55877.1"/>
    <property type="molecule type" value="Genomic_DNA"/>
</dbReference>
<organism evidence="12 13">
    <name type="scientific">Cruoricaptor ignavus</name>
    <dbReference type="NCBI Taxonomy" id="1118202"/>
    <lineage>
        <taxon>Bacteria</taxon>
        <taxon>Pseudomonadati</taxon>
        <taxon>Bacteroidota</taxon>
        <taxon>Flavobacteriia</taxon>
        <taxon>Flavobacteriales</taxon>
        <taxon>Weeksellaceae</taxon>
        <taxon>Cruoricaptor</taxon>
    </lineage>
</organism>
<feature type="domain" description="Outer membrane protein beta-barrel" evidence="11">
    <location>
        <begin position="388"/>
        <end position="813"/>
    </location>
</feature>
<feature type="domain" description="TonB-dependent receptor plug" evidence="10">
    <location>
        <begin position="155"/>
        <end position="234"/>
    </location>
</feature>
<feature type="chain" id="PRO_5012048000" evidence="9">
    <location>
        <begin position="31"/>
        <end position="840"/>
    </location>
</feature>
<dbReference type="InterPro" id="IPR039426">
    <property type="entry name" value="TonB-dep_rcpt-like"/>
</dbReference>
<dbReference type="PROSITE" id="PS52016">
    <property type="entry name" value="TONB_DEPENDENT_REC_3"/>
    <property type="match status" value="1"/>
</dbReference>
<dbReference type="Gene3D" id="2.60.40.1120">
    <property type="entry name" value="Carboxypeptidase-like, regulatory domain"/>
    <property type="match status" value="1"/>
</dbReference>
<proteinExistence type="inferred from homology"/>
<evidence type="ECO:0000256" key="7">
    <source>
        <dbReference type="PROSITE-ProRule" id="PRU01360"/>
    </source>
</evidence>
<evidence type="ECO:0000256" key="3">
    <source>
        <dbReference type="ARBA" id="ARBA00022452"/>
    </source>
</evidence>
<keyword evidence="13" id="KW-1185">Reference proteome</keyword>
<evidence type="ECO:0000259" key="10">
    <source>
        <dbReference type="Pfam" id="PF07715"/>
    </source>
</evidence>
<dbReference type="GO" id="GO:0009279">
    <property type="term" value="C:cell outer membrane"/>
    <property type="evidence" value="ECO:0007669"/>
    <property type="project" value="UniProtKB-SubCell"/>
</dbReference>
<accession>A0A1M6C4C3</accession>
<dbReference type="Pfam" id="PF14905">
    <property type="entry name" value="OMP_b-brl_3"/>
    <property type="match status" value="1"/>
</dbReference>
<dbReference type="Gene3D" id="2.40.170.20">
    <property type="entry name" value="TonB-dependent receptor, beta-barrel domain"/>
    <property type="match status" value="1"/>
</dbReference>
<evidence type="ECO:0000256" key="2">
    <source>
        <dbReference type="ARBA" id="ARBA00022448"/>
    </source>
</evidence>
<evidence type="ECO:0000256" key="6">
    <source>
        <dbReference type="ARBA" id="ARBA00023237"/>
    </source>
</evidence>
<evidence type="ECO:0000313" key="13">
    <source>
        <dbReference type="Proteomes" id="UP000184335"/>
    </source>
</evidence>
<dbReference type="InterPro" id="IPR037066">
    <property type="entry name" value="Plug_dom_sf"/>
</dbReference>
<reference evidence="12 13" key="1">
    <citation type="submission" date="2016-11" db="EMBL/GenBank/DDBJ databases">
        <authorList>
            <person name="Jaros S."/>
            <person name="Januszkiewicz K."/>
            <person name="Wedrychowicz H."/>
        </authorList>
    </citation>
    <scope>NUCLEOTIDE SEQUENCE [LARGE SCALE GENOMIC DNA]</scope>
    <source>
        <strain evidence="12 13">DSM 25479</strain>
    </source>
</reference>
<dbReference type="InterPro" id="IPR012910">
    <property type="entry name" value="Plug_dom"/>
</dbReference>
<sequence>MIEKFEAVAIFRRKTLGLAFTMGAAALAFAQEKSTVTGRIVNNQNQPVPYAAVTFESANKTNNDAALADDKGNFTVQLVPGNYSVTVEAFDHKKVKIQKQISRGNIGTIKIERESIGTNAKTTEIESVTITATAKPMRVEIDKKVYDPSQDVISKGGNLQDVLQNVPSVNVETDGTVSMRGNSNVKFLINGKPSSLLGIDDGADALKSISAEQIERIEVITNPSSKFEAGGTSGILNIILKKNKKTGFNGSVTGSLGYLPQTSLNANLGWKKGNLSWFLNGGGGYREGEFTTENDLIYKVPTSLKARYERGTSESNMDFYNISSGIVYDFNERTSVNLSGSARTFLADNSGTVDRTYQWLNAPETADRRNTVGRTESYAFQADIGADHKFNNNGHNISVSLSAQKRKSESPSTAGEFHGTQSLFEDFVKQINETKNLIGKVDYELPIGEKSKLEAGYRIDINDFNYDNDISRSELGSPVFQLPRFTNKTDYTETFNAAYLQFKSKIGEKFGYQLGLRNEHSSVDIDYRNLANENIIKKKNYNSLFPSVYLSYELSKGNEFLLNFSRRIDRPRGFFMIPNGKYSNPLNIFEGNIDLDPSFVNSFELGYNFSKRKITLNPTLYYKKTVDDVKVLSYRKDLRDTPDNDPQTLYAKPINLGDEERYGLDLNFSVDPLSWLRLMGSVDLYGYRTTGIANYEYIDANGTVQNAVRNFEGDGFNTRARLNTTFRFDKTLSLQLMGFYRGGRKTATSKSDPMYGMDLGISKTIWKGDGNINFSVQDVFNSRNRTTYSFTEEFDSRNYMKYSPRNFSISLTYRFREGEKVDTRRRPRQEASFQDDEMGM</sequence>
<dbReference type="InterPro" id="IPR036942">
    <property type="entry name" value="Beta-barrel_TonB_sf"/>
</dbReference>
<dbReference type="InterPro" id="IPR008969">
    <property type="entry name" value="CarboxyPept-like_regulatory"/>
</dbReference>
<comment type="subcellular location">
    <subcellularLocation>
        <location evidence="1 7">Cell outer membrane</location>
        <topology evidence="1 7">Multi-pass membrane protein</topology>
    </subcellularLocation>
</comment>
<gene>
    <name evidence="12" type="ORF">SAMN05443429_102222</name>
</gene>
<dbReference type="SUPFAM" id="SSF56935">
    <property type="entry name" value="Porins"/>
    <property type="match status" value="1"/>
</dbReference>
<keyword evidence="4 7" id="KW-0812">Transmembrane</keyword>
<dbReference type="Pfam" id="PF07715">
    <property type="entry name" value="Plug"/>
    <property type="match status" value="1"/>
</dbReference>
<keyword evidence="12" id="KW-0675">Receptor</keyword>
<dbReference type="Pfam" id="PF13620">
    <property type="entry name" value="CarboxypepD_reg"/>
    <property type="match status" value="1"/>
</dbReference>
<keyword evidence="2 7" id="KW-0813">Transport</keyword>
<keyword evidence="3 7" id="KW-1134">Transmembrane beta strand</keyword>
<evidence type="ECO:0000256" key="4">
    <source>
        <dbReference type="ARBA" id="ARBA00022692"/>
    </source>
</evidence>
<protein>
    <submittedName>
        <fullName evidence="12">Outer membrane receptor proteins, mostly Fe transport</fullName>
    </submittedName>
</protein>
<dbReference type="SUPFAM" id="SSF49464">
    <property type="entry name" value="Carboxypeptidase regulatory domain-like"/>
    <property type="match status" value="1"/>
</dbReference>
<dbReference type="Proteomes" id="UP000184335">
    <property type="component" value="Unassembled WGS sequence"/>
</dbReference>
<keyword evidence="6 7" id="KW-0998">Cell outer membrane</keyword>